<evidence type="ECO:0000256" key="7">
    <source>
        <dbReference type="SAM" id="MobiDB-lite"/>
    </source>
</evidence>
<dbReference type="STRING" id="764103.G7EAH8"/>
<dbReference type="HOGENOM" id="CLU_011340_5_0_1"/>
<protein>
    <submittedName>
        <fullName evidence="9">Uncharacterized protein</fullName>
    </submittedName>
</protein>
<keyword evidence="10" id="KW-1185">Reference proteome</keyword>
<dbReference type="Pfam" id="PF03062">
    <property type="entry name" value="MBOAT"/>
    <property type="match status" value="1"/>
</dbReference>
<dbReference type="Proteomes" id="UP000009131">
    <property type="component" value="Unassembled WGS sequence"/>
</dbReference>
<keyword evidence="6" id="KW-0012">Acyltransferase</keyword>
<evidence type="ECO:0000313" key="10">
    <source>
        <dbReference type="Proteomes" id="UP000009131"/>
    </source>
</evidence>
<feature type="transmembrane region" description="Helical" evidence="8">
    <location>
        <begin position="505"/>
        <end position="528"/>
    </location>
</feature>
<dbReference type="eggNOG" id="KOG2704">
    <property type="taxonomic scope" value="Eukaryota"/>
</dbReference>
<keyword evidence="3 8" id="KW-0812">Transmembrane</keyword>
<evidence type="ECO:0000256" key="5">
    <source>
        <dbReference type="ARBA" id="ARBA00023136"/>
    </source>
</evidence>
<dbReference type="AlphaFoldDB" id="G7EAH8"/>
<comment type="subcellular location">
    <subcellularLocation>
        <location evidence="1">Membrane</location>
        <topology evidence="1">Multi-pass membrane protein</topology>
    </subcellularLocation>
</comment>
<dbReference type="OrthoDB" id="286734at2759"/>
<feature type="region of interest" description="Disordered" evidence="7">
    <location>
        <begin position="557"/>
        <end position="578"/>
    </location>
</feature>
<feature type="region of interest" description="Disordered" evidence="7">
    <location>
        <begin position="100"/>
        <end position="120"/>
    </location>
</feature>
<reference evidence="9 10" key="1">
    <citation type="journal article" date="2011" name="J. Gen. Appl. Microbiol.">
        <title>Draft genome sequencing of the enigmatic basidiomycete Mixia osmundae.</title>
        <authorList>
            <person name="Nishida H."/>
            <person name="Nagatsuka Y."/>
            <person name="Sugiyama J."/>
        </authorList>
    </citation>
    <scope>NUCLEOTIDE SEQUENCE [LARGE SCALE GENOMIC DNA]</scope>
    <source>
        <strain evidence="10">CBS 9802 / IAM 14324 / JCM 22182 / KY 12970</strain>
    </source>
</reference>
<feature type="transmembrane region" description="Helical" evidence="8">
    <location>
        <begin position="473"/>
        <end position="493"/>
    </location>
</feature>
<organism evidence="9 10">
    <name type="scientific">Mixia osmundae (strain CBS 9802 / IAM 14324 / JCM 22182 / KY 12970)</name>
    <dbReference type="NCBI Taxonomy" id="764103"/>
    <lineage>
        <taxon>Eukaryota</taxon>
        <taxon>Fungi</taxon>
        <taxon>Dikarya</taxon>
        <taxon>Basidiomycota</taxon>
        <taxon>Pucciniomycotina</taxon>
        <taxon>Mixiomycetes</taxon>
        <taxon>Mixiales</taxon>
        <taxon>Mixiaceae</taxon>
        <taxon>Mixia</taxon>
    </lineage>
</organism>
<feature type="transmembrane region" description="Helical" evidence="8">
    <location>
        <begin position="71"/>
        <end position="88"/>
    </location>
</feature>
<gene>
    <name evidence="9" type="primary">Mo06541</name>
    <name evidence="9" type="ORF">E5Q_06541</name>
</gene>
<evidence type="ECO:0000256" key="6">
    <source>
        <dbReference type="ARBA" id="ARBA00023315"/>
    </source>
</evidence>
<evidence type="ECO:0000256" key="8">
    <source>
        <dbReference type="SAM" id="Phobius"/>
    </source>
</evidence>
<dbReference type="PANTHER" id="PTHR13906">
    <property type="entry name" value="PORCUPINE"/>
    <property type="match status" value="1"/>
</dbReference>
<dbReference type="GO" id="GO:0016020">
    <property type="term" value="C:membrane"/>
    <property type="evidence" value="ECO:0007669"/>
    <property type="project" value="UniProtKB-SubCell"/>
</dbReference>
<keyword evidence="2" id="KW-0808">Transferase</keyword>
<dbReference type="GO" id="GO:0046474">
    <property type="term" value="P:glycerophospholipid biosynthetic process"/>
    <property type="evidence" value="ECO:0007669"/>
    <property type="project" value="TreeGrafter"/>
</dbReference>
<sequence length="578" mass="64824">MNSVNAAFDQLAELASAPRDHLKLISLLLLSTPLSLLFPLMPASSPVQHLFAFVVAAIYLAVVLEMPRGFLELLISTLVTWASVRYFVAADRTASLSANQRDANGHAVDKETRSDHMGGKGKAGTWPWYIFAILMGQLTLNHIHRYFSNTSLDVIEITGSQMVLVMKLSHYAWNAYDGTRPLEELDDRQKGDRITELPGLLEFLGFSFFFPSILVGPSFTFASYRAFTSRSLFASVEGKEKATALARQRLPKGRTKRALRQYCIGALYLALYSLFAAKYSYATVVSPSMRHAGWFKTVLWMNAAGFFARTKYYAVWTFAEAACIASGIAWNPRSGKYDGSRNVKIRSIEFAENFKILLDSWNMNTNVWLRECVYKRTARKGRKPGFKSTMATFATSALWHGININYFFTFLMGGFLQALGRQIRTTIRPFLLPAGITAVTPATSPEIGTNGFDFKKPPLRLPAPSLAKRTYDVLSIVATQAALNYIVAPFMLLELRPTLVCWQRVGWYGHIITFVPLTFYWLGGGAFLKGQLKAREKHAARQKGQSDRADKRIETTIERTHEKARQPSVRDASHIPSL</sequence>
<dbReference type="EMBL" id="BABT02000240">
    <property type="protein sequence ID" value="GAA99838.1"/>
    <property type="molecule type" value="Genomic_DNA"/>
</dbReference>
<name>G7EAH8_MIXOS</name>
<dbReference type="FunCoup" id="G7EAH8">
    <property type="interactions" value="140"/>
</dbReference>
<evidence type="ECO:0000313" key="9">
    <source>
        <dbReference type="EMBL" id="GAA99838.1"/>
    </source>
</evidence>
<feature type="transmembrane region" description="Helical" evidence="8">
    <location>
        <begin position="47"/>
        <end position="64"/>
    </location>
</feature>
<dbReference type="InterPro" id="IPR004299">
    <property type="entry name" value="MBOAT_fam"/>
</dbReference>
<dbReference type="GO" id="GO:0003841">
    <property type="term" value="F:1-acylglycerol-3-phosphate O-acyltransferase activity"/>
    <property type="evidence" value="ECO:0007669"/>
    <property type="project" value="TreeGrafter"/>
</dbReference>
<evidence type="ECO:0000256" key="3">
    <source>
        <dbReference type="ARBA" id="ARBA00022692"/>
    </source>
</evidence>
<proteinExistence type="predicted"/>
<dbReference type="GO" id="GO:0047184">
    <property type="term" value="F:1-acylglycerophosphocholine O-acyltransferase activity"/>
    <property type="evidence" value="ECO:0007669"/>
    <property type="project" value="TreeGrafter"/>
</dbReference>
<feature type="transmembrane region" description="Helical" evidence="8">
    <location>
        <begin position="203"/>
        <end position="224"/>
    </location>
</feature>
<reference evidence="9 10" key="2">
    <citation type="journal article" date="2012" name="Open Biol.">
        <title>Characteristics of nucleosomes and linker DNA regions on the genome of the basidiomycete Mixia osmundae revealed by mono- and dinucleosome mapping.</title>
        <authorList>
            <person name="Nishida H."/>
            <person name="Kondo S."/>
            <person name="Matsumoto T."/>
            <person name="Suzuki Y."/>
            <person name="Yoshikawa H."/>
            <person name="Taylor T.D."/>
            <person name="Sugiyama J."/>
        </authorList>
    </citation>
    <scope>NUCLEOTIDE SEQUENCE [LARGE SCALE GENOMIC DNA]</scope>
    <source>
        <strain evidence="10">CBS 9802 / IAM 14324 / JCM 22182 / KY 12970</strain>
    </source>
</reference>
<feature type="transmembrane region" description="Helical" evidence="8">
    <location>
        <begin position="262"/>
        <end position="281"/>
    </location>
</feature>
<feature type="transmembrane region" description="Helical" evidence="8">
    <location>
        <begin position="397"/>
        <end position="419"/>
    </location>
</feature>
<dbReference type="GO" id="GO:0030258">
    <property type="term" value="P:lipid modification"/>
    <property type="evidence" value="ECO:0007669"/>
    <property type="project" value="TreeGrafter"/>
</dbReference>
<comment type="caution">
    <text evidence="9">The sequence shown here is derived from an EMBL/GenBank/DDBJ whole genome shotgun (WGS) entry which is preliminary data.</text>
</comment>
<keyword evidence="5 8" id="KW-0472">Membrane</keyword>
<evidence type="ECO:0000256" key="1">
    <source>
        <dbReference type="ARBA" id="ARBA00004141"/>
    </source>
</evidence>
<dbReference type="PANTHER" id="PTHR13906:SF4">
    <property type="entry name" value="LYSOPHOSPHOLIPID ACYLTRANSFERASE 6"/>
    <property type="match status" value="1"/>
</dbReference>
<feature type="transmembrane region" description="Helical" evidence="8">
    <location>
        <begin position="21"/>
        <end position="41"/>
    </location>
</feature>
<keyword evidence="4 8" id="KW-1133">Transmembrane helix</keyword>
<feature type="compositionally biased region" description="Basic and acidic residues" evidence="7">
    <location>
        <begin position="103"/>
        <end position="118"/>
    </location>
</feature>
<dbReference type="GO" id="GO:0005783">
    <property type="term" value="C:endoplasmic reticulum"/>
    <property type="evidence" value="ECO:0007669"/>
    <property type="project" value="TreeGrafter"/>
</dbReference>
<evidence type="ECO:0000256" key="4">
    <source>
        <dbReference type="ARBA" id="ARBA00022989"/>
    </source>
</evidence>
<accession>G7EAH8</accession>
<dbReference type="InParanoid" id="G7EAH8"/>
<dbReference type="InterPro" id="IPR049941">
    <property type="entry name" value="LPLAT_7/PORCN-like"/>
</dbReference>
<evidence type="ECO:0000256" key="2">
    <source>
        <dbReference type="ARBA" id="ARBA00022679"/>
    </source>
</evidence>